<dbReference type="Proteomes" id="UP000663249">
    <property type="component" value="Chromosome"/>
</dbReference>
<dbReference type="RefSeq" id="WP_205477296.1">
    <property type="nucleotide sequence ID" value="NZ_CP070506.1"/>
</dbReference>
<evidence type="ECO:0000313" key="1">
    <source>
        <dbReference type="EMBL" id="QSB42179.1"/>
    </source>
</evidence>
<dbReference type="Pfam" id="PF02482">
    <property type="entry name" value="Ribosomal_S30AE"/>
    <property type="match status" value="1"/>
</dbReference>
<dbReference type="Gene3D" id="3.30.160.100">
    <property type="entry name" value="Ribosome hibernation promotion factor-like"/>
    <property type="match status" value="1"/>
</dbReference>
<dbReference type="NCBIfam" id="TIGR00741">
    <property type="entry name" value="yfiA"/>
    <property type="match status" value="1"/>
</dbReference>
<dbReference type="EMBL" id="CP070506">
    <property type="protein sequence ID" value="QSB42179.1"/>
    <property type="molecule type" value="Genomic_DNA"/>
</dbReference>
<name>A0ABX7K4H3_9PSED</name>
<keyword evidence="3" id="KW-1185">Reference proteome</keyword>
<accession>A0ABX7K4H3</accession>
<proteinExistence type="predicted"/>
<keyword evidence="2" id="KW-0614">Plasmid</keyword>
<sequence length="107" mass="12183">MQIDIQTRDITLTEELRAHVERRLQFALSRFQDQGLLITVCLSGVSGGSGEDRHCYLQIRAEGCPDVSIEDTEADLYIAINRAVERAGRMLERQWQCAHNHLNGPFQ</sequence>
<organism evidence="1 3">
    <name type="scientific">Pseudomonas hygromyciniae</name>
    <dbReference type="NCBI Taxonomy" id="2812000"/>
    <lineage>
        <taxon>Bacteria</taxon>
        <taxon>Pseudomonadati</taxon>
        <taxon>Pseudomonadota</taxon>
        <taxon>Gammaproteobacteria</taxon>
        <taxon>Pseudomonadales</taxon>
        <taxon>Pseudomonadaceae</taxon>
        <taxon>Pseudomonas</taxon>
    </lineage>
</organism>
<dbReference type="EMBL" id="CP070507">
    <property type="protein sequence ID" value="QSB42546.1"/>
    <property type="molecule type" value="Genomic_DNA"/>
</dbReference>
<gene>
    <name evidence="1" type="primary">raiA</name>
    <name evidence="1" type="ORF">JTY93_13120</name>
    <name evidence="2" type="ORF">JTY93_28720</name>
</gene>
<dbReference type="InterPro" id="IPR003489">
    <property type="entry name" value="RHF/RaiA"/>
</dbReference>
<dbReference type="InterPro" id="IPR036567">
    <property type="entry name" value="RHF-like"/>
</dbReference>
<dbReference type="SUPFAM" id="SSF69754">
    <property type="entry name" value="Ribosome binding protein Y (YfiA homologue)"/>
    <property type="match status" value="1"/>
</dbReference>
<dbReference type="Proteomes" id="UP000663249">
    <property type="component" value="Plasmid pSDM007"/>
</dbReference>
<evidence type="ECO:0000313" key="2">
    <source>
        <dbReference type="EMBL" id="QSB42546.1"/>
    </source>
</evidence>
<evidence type="ECO:0000313" key="3">
    <source>
        <dbReference type="Proteomes" id="UP000663249"/>
    </source>
</evidence>
<geneLocation type="plasmid" evidence="2 3">
    <name>pSDM007</name>
</geneLocation>
<reference evidence="1 3" key="1">
    <citation type="submission" date="2021-02" db="EMBL/GenBank/DDBJ databases">
        <title>Genomic and phenotypic characterization of Pseudomonas hygromyciniae, a novel bacterial species discovered from a commercially purchased antibiotic vial.</title>
        <authorList>
            <person name="Turner T.L."/>
            <person name="Mitra S.D."/>
            <person name="Kochan T.J."/>
            <person name="Pincus N.B."/>
            <person name="Lebrun-Corbin M."/>
            <person name="Cheung B."/>
            <person name="Gatesy S.W."/>
            <person name="Afzal T."/>
            <person name="Ozer E.A."/>
            <person name="Hauser A.R."/>
        </authorList>
    </citation>
    <scope>NUCLEOTIDE SEQUENCE [LARGE SCALE GENOMIC DNA]</scope>
    <source>
        <strain evidence="1 3">SDM007</strain>
        <plasmid evidence="2 3">pSDM007</plasmid>
    </source>
</reference>
<protein>
    <submittedName>
        <fullName evidence="1">Ribosome-associated translation inhibitor RaiA</fullName>
    </submittedName>
</protein>